<proteinExistence type="predicted"/>
<dbReference type="PANTHER" id="PTHR35562:SF2">
    <property type="entry name" value="DNA ENDONUCLEASE SMRA-RELATED"/>
    <property type="match status" value="1"/>
</dbReference>
<keyword evidence="2" id="KW-0540">Nuclease</keyword>
<dbReference type="RefSeq" id="WP_336434699.1">
    <property type="nucleotide sequence ID" value="NZ_JBAWKS010000001.1"/>
</dbReference>
<dbReference type="SMART" id="SM00463">
    <property type="entry name" value="SMR"/>
    <property type="match status" value="1"/>
</dbReference>
<name>A0ABU8EPM5_9GAMM</name>
<gene>
    <name evidence="2" type="primary">smrA</name>
    <name evidence="2" type="ORF">WAE96_04205</name>
</gene>
<evidence type="ECO:0000259" key="1">
    <source>
        <dbReference type="PROSITE" id="PS50828"/>
    </source>
</evidence>
<organism evidence="2 3">
    <name type="scientific">Pseudoalteromonas spongiae</name>
    <dbReference type="NCBI Taxonomy" id="298657"/>
    <lineage>
        <taxon>Bacteria</taxon>
        <taxon>Pseudomonadati</taxon>
        <taxon>Pseudomonadota</taxon>
        <taxon>Gammaproteobacteria</taxon>
        <taxon>Alteromonadales</taxon>
        <taxon>Pseudoalteromonadaceae</taxon>
        <taxon>Pseudoalteromonas</taxon>
    </lineage>
</organism>
<reference evidence="2 3" key="1">
    <citation type="submission" date="2023-12" db="EMBL/GenBank/DDBJ databases">
        <title>Friends and Foes: Symbiotic and Algicidal bacterial influence on Karenia brevis blooms.</title>
        <authorList>
            <person name="Fei C."/>
            <person name="Mohamed A.R."/>
            <person name="Booker A."/>
            <person name="Arshad M."/>
            <person name="Klass S."/>
            <person name="Ahn S."/>
            <person name="Gilbert P.M."/>
            <person name="Heil C.A."/>
            <person name="Martinez J.M."/>
            <person name="Amin S.A."/>
        </authorList>
    </citation>
    <scope>NUCLEOTIDE SEQUENCE [LARGE SCALE GENOMIC DNA]</scope>
    <source>
        <strain evidence="2 3">CE15</strain>
    </source>
</reference>
<evidence type="ECO:0000313" key="2">
    <source>
        <dbReference type="EMBL" id="MEI4548915.1"/>
    </source>
</evidence>
<dbReference type="SUPFAM" id="SSF160443">
    <property type="entry name" value="SMR domain-like"/>
    <property type="match status" value="1"/>
</dbReference>
<accession>A0ABU8EPM5</accession>
<dbReference type="EMBL" id="JBAWKS010000001">
    <property type="protein sequence ID" value="MEI4548915.1"/>
    <property type="molecule type" value="Genomic_DNA"/>
</dbReference>
<keyword evidence="2" id="KW-0255">Endonuclease</keyword>
<dbReference type="Gene3D" id="3.30.1370.110">
    <property type="match status" value="1"/>
</dbReference>
<sequence length="191" mass="21270">MSHSDSDLFLQQMADVTPLKQDAVSTPTSNAKNALSNFYKQQSSKQISLLNDALSSATVEYVEPDDYISYKSSGLQAGVFKNLRLAKYDIDGKIELQGHSIKEAQDKLIQELSDCHRRNIRVVLIKHGVGKENAEQPAKLKSHVNAWLVHFPFVLGFHTAQTHHGGYGAVYVLLSKNEQAKLANKEIHAKK</sequence>
<dbReference type="Proteomes" id="UP001382455">
    <property type="component" value="Unassembled WGS sequence"/>
</dbReference>
<keyword evidence="2" id="KW-0378">Hydrolase</keyword>
<comment type="caution">
    <text evidence="2">The sequence shown here is derived from an EMBL/GenBank/DDBJ whole genome shotgun (WGS) entry which is preliminary data.</text>
</comment>
<dbReference type="GO" id="GO:0004519">
    <property type="term" value="F:endonuclease activity"/>
    <property type="evidence" value="ECO:0007669"/>
    <property type="project" value="UniProtKB-KW"/>
</dbReference>
<dbReference type="Pfam" id="PF01713">
    <property type="entry name" value="Smr"/>
    <property type="match status" value="1"/>
</dbReference>
<dbReference type="InterPro" id="IPR002625">
    <property type="entry name" value="Smr_dom"/>
</dbReference>
<feature type="domain" description="Smr" evidence="1">
    <location>
        <begin position="94"/>
        <end position="175"/>
    </location>
</feature>
<dbReference type="NCBIfam" id="NF033154">
    <property type="entry name" value="endonuc_SmrA"/>
    <property type="match status" value="1"/>
</dbReference>
<dbReference type="InterPro" id="IPR047688">
    <property type="entry name" value="Endonuc_SmrA"/>
</dbReference>
<dbReference type="InterPro" id="IPR036063">
    <property type="entry name" value="Smr_dom_sf"/>
</dbReference>
<protein>
    <submittedName>
        <fullName evidence="2">DNA endonuclease SmrA</fullName>
    </submittedName>
</protein>
<dbReference type="PROSITE" id="PS50828">
    <property type="entry name" value="SMR"/>
    <property type="match status" value="1"/>
</dbReference>
<evidence type="ECO:0000313" key="3">
    <source>
        <dbReference type="Proteomes" id="UP001382455"/>
    </source>
</evidence>
<keyword evidence="3" id="KW-1185">Reference proteome</keyword>
<dbReference type="PANTHER" id="PTHR35562">
    <property type="entry name" value="DNA ENDONUCLEASE SMRA-RELATED"/>
    <property type="match status" value="1"/>
</dbReference>